<comment type="caution">
    <text evidence="3">The sequence shown here is derived from an EMBL/GenBank/DDBJ whole genome shotgun (WGS) entry which is preliminary data.</text>
</comment>
<evidence type="ECO:0000259" key="2">
    <source>
        <dbReference type="SMART" id="SM00717"/>
    </source>
</evidence>
<dbReference type="InterPro" id="IPR009057">
    <property type="entry name" value="Homeodomain-like_sf"/>
</dbReference>
<evidence type="ECO:0000256" key="1">
    <source>
        <dbReference type="SAM" id="MobiDB-lite"/>
    </source>
</evidence>
<feature type="domain" description="Myb-like" evidence="2">
    <location>
        <begin position="139"/>
        <end position="188"/>
    </location>
</feature>
<organism evidence="3 4">
    <name type="scientific">Paraglomus brasilianum</name>
    <dbReference type="NCBI Taxonomy" id="144538"/>
    <lineage>
        <taxon>Eukaryota</taxon>
        <taxon>Fungi</taxon>
        <taxon>Fungi incertae sedis</taxon>
        <taxon>Mucoromycota</taxon>
        <taxon>Glomeromycotina</taxon>
        <taxon>Glomeromycetes</taxon>
        <taxon>Paraglomerales</taxon>
        <taxon>Paraglomeraceae</taxon>
        <taxon>Paraglomus</taxon>
    </lineage>
</organism>
<dbReference type="AlphaFoldDB" id="A0A9N9DAM6"/>
<dbReference type="SUPFAM" id="SSF46689">
    <property type="entry name" value="Homeodomain-like"/>
    <property type="match status" value="1"/>
</dbReference>
<protein>
    <submittedName>
        <fullName evidence="3">2521_t:CDS:1</fullName>
    </submittedName>
</protein>
<evidence type="ECO:0000313" key="3">
    <source>
        <dbReference type="EMBL" id="CAG8628601.1"/>
    </source>
</evidence>
<dbReference type="SMART" id="SM00717">
    <property type="entry name" value="SANT"/>
    <property type="match status" value="1"/>
</dbReference>
<dbReference type="EMBL" id="CAJVPI010001847">
    <property type="protein sequence ID" value="CAG8628601.1"/>
    <property type="molecule type" value="Genomic_DNA"/>
</dbReference>
<dbReference type="Gene3D" id="1.10.10.60">
    <property type="entry name" value="Homeodomain-like"/>
    <property type="match status" value="1"/>
</dbReference>
<evidence type="ECO:0000313" key="4">
    <source>
        <dbReference type="Proteomes" id="UP000789739"/>
    </source>
</evidence>
<sequence length="265" mass="29809">MTKETPVKSTAPPTYKFKVNKEYSNHKPRMLTPPRRKAVHNFYEFQKKCLELSADYYQGIANLMRETDVTLFISPLNQGDPLQIINETGMVISGMLNPPSTTYGGGPGVVKHREINNGDNVQESEGGSNKQAQRNKRAPRQLWGEEEVARLKSSFRKYQGDWEAIIKEFEPDRTRIQIFQKARQIGLRAVEAGRIIDMSKQSTSAADPEQANANTDEVMSYVQNISSDQDKENEFDGTWNESSAEGMGEVSLIMSTIVDGLTPEL</sequence>
<accession>A0A9N9DAM6</accession>
<feature type="compositionally biased region" description="Polar residues" evidence="1">
    <location>
        <begin position="117"/>
        <end position="132"/>
    </location>
</feature>
<dbReference type="Proteomes" id="UP000789739">
    <property type="component" value="Unassembled WGS sequence"/>
</dbReference>
<feature type="region of interest" description="Disordered" evidence="1">
    <location>
        <begin position="112"/>
        <end position="141"/>
    </location>
</feature>
<keyword evidence="4" id="KW-1185">Reference proteome</keyword>
<gene>
    <name evidence="3" type="ORF">PBRASI_LOCUS9123</name>
</gene>
<dbReference type="InterPro" id="IPR001005">
    <property type="entry name" value="SANT/Myb"/>
</dbReference>
<reference evidence="3" key="1">
    <citation type="submission" date="2021-06" db="EMBL/GenBank/DDBJ databases">
        <authorList>
            <person name="Kallberg Y."/>
            <person name="Tangrot J."/>
            <person name="Rosling A."/>
        </authorList>
    </citation>
    <scope>NUCLEOTIDE SEQUENCE</scope>
    <source>
        <strain evidence="3">BR232B</strain>
    </source>
</reference>
<proteinExistence type="predicted"/>
<dbReference type="OrthoDB" id="2348945at2759"/>
<name>A0A9N9DAM6_9GLOM</name>